<gene>
    <name evidence="2" type="ORF">JX360_07840</name>
</gene>
<keyword evidence="1" id="KW-0472">Membrane</keyword>
<organism evidence="2 3">
    <name type="scientific">Thermostichus vulcanus str. 'Rupite'</name>
    <dbReference type="NCBI Taxonomy" id="2813851"/>
    <lineage>
        <taxon>Bacteria</taxon>
        <taxon>Bacillati</taxon>
        <taxon>Cyanobacteriota</taxon>
        <taxon>Cyanophyceae</taxon>
        <taxon>Thermostichales</taxon>
        <taxon>Thermostichaceae</taxon>
        <taxon>Thermostichus</taxon>
    </lineage>
</organism>
<reference evidence="2" key="1">
    <citation type="submission" date="2021-02" db="EMBL/GenBank/DDBJ databases">
        <title>The CRISPR/cas machinery reduction and long-range gene transfer in the hot spring cyanobacterium Synechococcus.</title>
        <authorList>
            <person name="Dvorak P."/>
            <person name="Jahodarova E."/>
            <person name="Hasler P."/>
            <person name="Poulickova A."/>
        </authorList>
    </citation>
    <scope>NUCLEOTIDE SEQUENCE</scope>
    <source>
        <strain evidence="2">Rupite</strain>
    </source>
</reference>
<dbReference type="RefSeq" id="WP_244350097.1">
    <property type="nucleotide sequence ID" value="NZ_JAFIRA010000016.1"/>
</dbReference>
<evidence type="ECO:0000313" key="3">
    <source>
        <dbReference type="Proteomes" id="UP000830835"/>
    </source>
</evidence>
<feature type="transmembrane region" description="Helical" evidence="1">
    <location>
        <begin position="6"/>
        <end position="29"/>
    </location>
</feature>
<proteinExistence type="predicted"/>
<dbReference type="EMBL" id="JAFIRA010000016">
    <property type="protein sequence ID" value="MCJ2542817.1"/>
    <property type="molecule type" value="Genomic_DNA"/>
</dbReference>
<accession>A0ABT0CAT2</accession>
<evidence type="ECO:0008006" key="4">
    <source>
        <dbReference type="Google" id="ProtNLM"/>
    </source>
</evidence>
<keyword evidence="3" id="KW-1185">Reference proteome</keyword>
<keyword evidence="1" id="KW-0812">Transmembrane</keyword>
<dbReference type="Proteomes" id="UP000830835">
    <property type="component" value="Unassembled WGS sequence"/>
</dbReference>
<sequence>MSNHELLSWSGSLLGVGLLSSWGLLRLWYFSRIRRLQTQVQHSNGQPMASHYPDGIPAFWWAI</sequence>
<evidence type="ECO:0000313" key="2">
    <source>
        <dbReference type="EMBL" id="MCJ2542817.1"/>
    </source>
</evidence>
<protein>
    <recommendedName>
        <fullName evidence="4">ATP synthase F0 subunit 8</fullName>
    </recommendedName>
</protein>
<comment type="caution">
    <text evidence="2">The sequence shown here is derived from an EMBL/GenBank/DDBJ whole genome shotgun (WGS) entry which is preliminary data.</text>
</comment>
<evidence type="ECO:0000256" key="1">
    <source>
        <dbReference type="SAM" id="Phobius"/>
    </source>
</evidence>
<keyword evidence="1" id="KW-1133">Transmembrane helix</keyword>
<name>A0ABT0CAT2_THEVL</name>